<comment type="caution">
    <text evidence="12">The sequence shown here is derived from an EMBL/GenBank/DDBJ whole genome shotgun (WGS) entry which is preliminary data.</text>
</comment>
<feature type="signal peptide" evidence="11">
    <location>
        <begin position="1"/>
        <end position="21"/>
    </location>
</feature>
<dbReference type="Gene3D" id="1.10.246.130">
    <property type="match status" value="1"/>
</dbReference>
<dbReference type="NCBIfam" id="TIGR00066">
    <property type="entry name" value="g_glut_trans"/>
    <property type="match status" value="1"/>
</dbReference>
<name>A0ABT5C8N0_9BACT</name>
<keyword evidence="13" id="KW-1185">Reference proteome</keyword>
<dbReference type="PANTHER" id="PTHR43199">
    <property type="entry name" value="GLUTATHIONE HYDROLASE"/>
    <property type="match status" value="1"/>
</dbReference>
<evidence type="ECO:0000256" key="9">
    <source>
        <dbReference type="RuleBase" id="RU368036"/>
    </source>
</evidence>
<keyword evidence="7 9" id="KW-0012">Acyltransferase</keyword>
<comment type="catalytic activity">
    <reaction evidence="1 9">
        <text>an S-substituted glutathione + H2O = an S-substituted L-cysteinylglycine + L-glutamate</text>
        <dbReference type="Rhea" id="RHEA:59468"/>
        <dbReference type="ChEBI" id="CHEBI:15377"/>
        <dbReference type="ChEBI" id="CHEBI:29985"/>
        <dbReference type="ChEBI" id="CHEBI:90779"/>
        <dbReference type="ChEBI" id="CHEBI:143103"/>
        <dbReference type="EC" id="3.4.19.13"/>
    </reaction>
</comment>
<evidence type="ECO:0000256" key="4">
    <source>
        <dbReference type="ARBA" id="ARBA00022679"/>
    </source>
</evidence>
<feature type="region of interest" description="Disordered" evidence="10">
    <location>
        <begin position="29"/>
        <end position="74"/>
    </location>
</feature>
<dbReference type="InterPro" id="IPR051792">
    <property type="entry name" value="GGT_bact"/>
</dbReference>
<gene>
    <name evidence="12" type="primary">ggt</name>
    <name evidence="12" type="ORF">POL72_33655</name>
</gene>
<keyword evidence="9" id="KW-0317">Glutathione biosynthesis</keyword>
<reference evidence="12 13" key="1">
    <citation type="submission" date="2023-01" db="EMBL/GenBank/DDBJ databases">
        <title>Minimal conservation of predation-associated metabolite biosynthetic gene clusters underscores biosynthetic potential of Myxococcota including descriptions for ten novel species: Archangium lansinium sp. nov., Myxococcus landrumus sp. nov., Nannocystis bai.</title>
        <authorList>
            <person name="Ahearne A."/>
            <person name="Stevens C."/>
            <person name="Dowd S."/>
        </authorList>
    </citation>
    <scope>NUCLEOTIDE SEQUENCE [LARGE SCALE GENOMIC DNA]</scope>
    <source>
        <strain evidence="12 13">WIWO2</strain>
    </source>
</reference>
<keyword evidence="4 9" id="KW-0808">Transferase</keyword>
<protein>
    <recommendedName>
        <fullName evidence="9">Glutathione hydrolase proenzyme</fullName>
        <ecNumber evidence="9">2.3.2.2</ecNumber>
        <ecNumber evidence="9">3.4.19.13</ecNumber>
    </recommendedName>
    <component>
        <recommendedName>
            <fullName evidence="9">Glutathione hydrolase large chain</fullName>
        </recommendedName>
    </component>
    <component>
        <recommendedName>
            <fullName evidence="9">Glutathione hydrolase small chain</fullName>
        </recommendedName>
    </component>
</protein>
<dbReference type="InterPro" id="IPR029055">
    <property type="entry name" value="Ntn_hydrolases_N"/>
</dbReference>
<evidence type="ECO:0000256" key="10">
    <source>
        <dbReference type="SAM" id="MobiDB-lite"/>
    </source>
</evidence>
<keyword evidence="11" id="KW-0732">Signal</keyword>
<dbReference type="RefSeq" id="WP_272100880.1">
    <property type="nucleotide sequence ID" value="NZ_JAQNDK010000004.1"/>
</dbReference>
<keyword evidence="5 9" id="KW-0378">Hydrolase</keyword>
<comment type="pathway">
    <text evidence="9">Sulfur metabolism; glutathione metabolism.</text>
</comment>
<dbReference type="PANTHER" id="PTHR43199:SF1">
    <property type="entry name" value="GLUTATHIONE HYDROLASE PROENZYME"/>
    <property type="match status" value="1"/>
</dbReference>
<comment type="catalytic activity">
    <reaction evidence="2 9">
        <text>glutathione + H2O = L-cysteinylglycine + L-glutamate</text>
        <dbReference type="Rhea" id="RHEA:28807"/>
        <dbReference type="ChEBI" id="CHEBI:15377"/>
        <dbReference type="ChEBI" id="CHEBI:29985"/>
        <dbReference type="ChEBI" id="CHEBI:57925"/>
        <dbReference type="ChEBI" id="CHEBI:61694"/>
        <dbReference type="EC" id="3.4.19.13"/>
    </reaction>
</comment>
<dbReference type="Pfam" id="PF01019">
    <property type="entry name" value="G_glu_transpept"/>
    <property type="match status" value="1"/>
</dbReference>
<feature type="compositionally biased region" description="Low complexity" evidence="10">
    <location>
        <begin position="34"/>
        <end position="59"/>
    </location>
</feature>
<proteinExistence type="inferred from homology"/>
<dbReference type="GO" id="GO:0103068">
    <property type="term" value="F:leukotriene C4 gamma-glutamyl transferase activity"/>
    <property type="evidence" value="ECO:0007669"/>
    <property type="project" value="UniProtKB-EC"/>
</dbReference>
<feature type="region of interest" description="Disordered" evidence="10">
    <location>
        <begin position="412"/>
        <end position="453"/>
    </location>
</feature>
<comment type="subunit">
    <text evidence="9">This enzyme consists of two polypeptide chains, which are synthesized in precursor form from a single polypeptide.</text>
</comment>
<dbReference type="Proteomes" id="UP001217485">
    <property type="component" value="Unassembled WGS sequence"/>
</dbReference>
<sequence length="643" mass="65901">MTKRTLLLALFLLCASCSSCSPDERLAPVGNGGSTSSTSSASSTSGDAGAEPDAAGDDPFAQLPEIAPTATGRRGAAATVDLRGTLAAIEILKRGGNAVDAAVAAAGVLGVTDPFSCGIGGGGFMLVYLAGEGKVIALDHRETAPSRLEARSFYENGAPIAFNELVTSGLSVGVPGTVRGWSEALRRHGTLGLGDVLKRAIQVAEAGFDVDATFFEQTGRNLARFQAITSTKKLFLGPDGQPWPVGTIFKNPDLAGTYRLIAEGGEKAFYEGRVAEAIVAAVKSPPVEPGSALNVRAGVIELPDLQGYEARVRPAVSTTYRDTTIYGLGLPSSGGIAVAEALNLLEGYDTATLTPVEVLHRYLGASRLAFADRGAFLGDPEFVDAPVKGLLSKDYADARRALIDLAEAPSAAAAPGDPYAFQSDPSPAPGGAPAARRGGAGPKDAHDNETTHITVSDAAGNIVSYTCTIEYEGGNGIVVPGYGFLLNNELTDFNIPPDPSSPHPNAVEPGKRPRSSMSPTIVLKDGKPELALGSPGGSTIITTVLQILVGHIDLGLPIDKALAAPRLSQRNSGNGATDAETAFLSAPEAEGLASLGHVLSDAGTMGGEIGAATALRFNGDGTVTAVAEPVRRHGGSAMVEKER</sequence>
<dbReference type="InterPro" id="IPR043138">
    <property type="entry name" value="GGT_lsub"/>
</dbReference>
<feature type="chain" id="PRO_5046743950" description="Glutathione hydrolase proenzyme" evidence="11">
    <location>
        <begin position="22"/>
        <end position="643"/>
    </location>
</feature>
<dbReference type="EMBL" id="JAQNDK010000004">
    <property type="protein sequence ID" value="MDC0682722.1"/>
    <property type="molecule type" value="Genomic_DNA"/>
</dbReference>
<evidence type="ECO:0000313" key="13">
    <source>
        <dbReference type="Proteomes" id="UP001217485"/>
    </source>
</evidence>
<dbReference type="EC" id="3.4.19.13" evidence="9"/>
<evidence type="ECO:0000256" key="5">
    <source>
        <dbReference type="ARBA" id="ARBA00022801"/>
    </source>
</evidence>
<dbReference type="PRINTS" id="PR01210">
    <property type="entry name" value="GGTRANSPTASE"/>
</dbReference>
<evidence type="ECO:0000256" key="11">
    <source>
        <dbReference type="SAM" id="SignalP"/>
    </source>
</evidence>
<evidence type="ECO:0000256" key="6">
    <source>
        <dbReference type="ARBA" id="ARBA00023145"/>
    </source>
</evidence>
<evidence type="ECO:0000256" key="2">
    <source>
        <dbReference type="ARBA" id="ARBA00001089"/>
    </source>
</evidence>
<evidence type="ECO:0000256" key="3">
    <source>
        <dbReference type="ARBA" id="ARBA00009381"/>
    </source>
</evidence>
<dbReference type="InterPro" id="IPR000101">
    <property type="entry name" value="GGT_peptidase"/>
</dbReference>
<dbReference type="SUPFAM" id="SSF56235">
    <property type="entry name" value="N-terminal nucleophile aminohydrolases (Ntn hydrolases)"/>
    <property type="match status" value="1"/>
</dbReference>
<organism evidence="12 13">
    <name type="scientific">Sorangium atrum</name>
    <dbReference type="NCBI Taxonomy" id="2995308"/>
    <lineage>
        <taxon>Bacteria</taxon>
        <taxon>Pseudomonadati</taxon>
        <taxon>Myxococcota</taxon>
        <taxon>Polyangia</taxon>
        <taxon>Polyangiales</taxon>
        <taxon>Polyangiaceae</taxon>
        <taxon>Sorangium</taxon>
    </lineage>
</organism>
<evidence type="ECO:0000256" key="7">
    <source>
        <dbReference type="ARBA" id="ARBA00023315"/>
    </source>
</evidence>
<accession>A0ABT5C8N0</accession>
<evidence type="ECO:0000256" key="1">
    <source>
        <dbReference type="ARBA" id="ARBA00001049"/>
    </source>
</evidence>
<dbReference type="InterPro" id="IPR043137">
    <property type="entry name" value="GGT_ssub_C"/>
</dbReference>
<dbReference type="EC" id="2.3.2.2" evidence="9"/>
<comment type="catalytic activity">
    <reaction evidence="8 9">
        <text>an N-terminal (5-L-glutamyl)-[peptide] + an alpha-amino acid = 5-L-glutamyl amino acid + an N-terminal L-alpha-aminoacyl-[peptide]</text>
        <dbReference type="Rhea" id="RHEA:23904"/>
        <dbReference type="Rhea" id="RHEA-COMP:9780"/>
        <dbReference type="Rhea" id="RHEA-COMP:9795"/>
        <dbReference type="ChEBI" id="CHEBI:77644"/>
        <dbReference type="ChEBI" id="CHEBI:78597"/>
        <dbReference type="ChEBI" id="CHEBI:78599"/>
        <dbReference type="ChEBI" id="CHEBI:78608"/>
        <dbReference type="EC" id="2.3.2.2"/>
    </reaction>
</comment>
<evidence type="ECO:0000313" key="12">
    <source>
        <dbReference type="EMBL" id="MDC0682722.1"/>
    </source>
</evidence>
<dbReference type="Gene3D" id="3.60.20.40">
    <property type="match status" value="1"/>
</dbReference>
<evidence type="ECO:0000256" key="8">
    <source>
        <dbReference type="ARBA" id="ARBA00047417"/>
    </source>
</evidence>
<comment type="PTM">
    <text evidence="9">Cleaved by autocatalysis into a large and a small subunit.</text>
</comment>
<keyword evidence="6 9" id="KW-0865">Zymogen</keyword>
<feature type="region of interest" description="Disordered" evidence="10">
    <location>
        <begin position="495"/>
        <end position="519"/>
    </location>
</feature>
<comment type="similarity">
    <text evidence="3 9">Belongs to the gamma-glutamyltransferase family.</text>
</comment>